<dbReference type="PATRIC" id="fig|80854.5.peg.839"/>
<keyword evidence="3" id="KW-0479">Metal-binding</keyword>
<dbReference type="InterPro" id="IPR000600">
    <property type="entry name" value="ROK"/>
</dbReference>
<dbReference type="RefSeq" id="WP_045109230.1">
    <property type="nucleotide sequence ID" value="NZ_CAWRBC010000105.1"/>
</dbReference>
<dbReference type="PROSITE" id="PS01125">
    <property type="entry name" value="ROK"/>
    <property type="match status" value="1"/>
</dbReference>
<dbReference type="GO" id="GO:0005524">
    <property type="term" value="F:ATP binding"/>
    <property type="evidence" value="ECO:0007669"/>
    <property type="project" value="UniProtKB-KW"/>
</dbReference>
<name>A0A090IDT7_9GAMM</name>
<dbReference type="AlphaFoldDB" id="A0A090IDT7"/>
<sequence length="310" mass="33142">MYYGFDIGGTKIEFSVYNTALECVFNERIPAPTEDYEELLDALDTFIFKADKKFGCKGLVGIGYPGVMDAETNALVCSNLPSLHGHNLQSDLQKRINRDVKVQNDANCFALSECYKGAAENAEIAIAVTLGTGLGGAICINKTILSGHNFGAGEFGHMAIPGTMLQCYPDLPVTHCGCGGHSCLETYCSGTGLAALYKHYKIHMNGSCSEEQALKGPDIITAYEANEMVAVKTVTVFLDILAAALGSLIMALDPNVIVFGGGLARFEALYSILPEKMDAYVFSNMKLPALKQAEFGGEGGVRGAALLNYK</sequence>
<dbReference type="CDD" id="cd24057">
    <property type="entry name" value="ASKHA_NBD_ROK_NAGK"/>
    <property type="match status" value="1"/>
</dbReference>
<dbReference type="GO" id="GO:0046872">
    <property type="term" value="F:metal ion binding"/>
    <property type="evidence" value="ECO:0007669"/>
    <property type="project" value="UniProtKB-KW"/>
</dbReference>
<dbReference type="Gene3D" id="3.30.420.40">
    <property type="match status" value="2"/>
</dbReference>
<dbReference type="EMBL" id="FPLD01000014">
    <property type="protein sequence ID" value="SGY85400.1"/>
    <property type="molecule type" value="Genomic_DNA"/>
</dbReference>
<dbReference type="Proteomes" id="UP000183794">
    <property type="component" value="Unassembled WGS sequence"/>
</dbReference>
<keyword evidence="7" id="KW-0067">ATP-binding</keyword>
<reference evidence="10 11" key="1">
    <citation type="submission" date="2016-11" db="EMBL/GenBank/DDBJ databases">
        <authorList>
            <person name="Jaros S."/>
            <person name="Januszkiewicz K."/>
            <person name="Wedrychowicz H."/>
        </authorList>
    </citation>
    <scope>NUCLEOTIDE SEQUENCE [LARGE SCALE GENOMIC DNA]</scope>
    <source>
        <strain evidence="10">NVI 5450</strain>
    </source>
</reference>
<dbReference type="STRING" id="80854.MVIS_0804"/>
<dbReference type="EC" id="2.7.1.59" evidence="1"/>
<evidence type="ECO:0000256" key="1">
    <source>
        <dbReference type="ARBA" id="ARBA00012122"/>
    </source>
</evidence>
<proteinExistence type="predicted"/>
<evidence type="ECO:0000256" key="2">
    <source>
        <dbReference type="ARBA" id="ARBA00022679"/>
    </source>
</evidence>
<dbReference type="GO" id="GO:0045127">
    <property type="term" value="F:N-acetylglucosamine kinase activity"/>
    <property type="evidence" value="ECO:0007669"/>
    <property type="project" value="UniProtKB-EC"/>
</dbReference>
<evidence type="ECO:0000256" key="4">
    <source>
        <dbReference type="ARBA" id="ARBA00022741"/>
    </source>
</evidence>
<dbReference type="PANTHER" id="PTHR18964">
    <property type="entry name" value="ROK (REPRESSOR, ORF, KINASE) FAMILY"/>
    <property type="match status" value="1"/>
</dbReference>
<keyword evidence="2" id="KW-0808">Transferase</keyword>
<evidence type="ECO:0000313" key="11">
    <source>
        <dbReference type="Proteomes" id="UP000183794"/>
    </source>
</evidence>
<dbReference type="Pfam" id="PF00480">
    <property type="entry name" value="ROK"/>
    <property type="match status" value="1"/>
</dbReference>
<dbReference type="HOGENOM" id="CLU_036604_0_3_6"/>
<dbReference type="KEGG" id="mvs:MVIS_0804"/>
<evidence type="ECO:0000256" key="3">
    <source>
        <dbReference type="ARBA" id="ARBA00022723"/>
    </source>
</evidence>
<evidence type="ECO:0000256" key="8">
    <source>
        <dbReference type="ARBA" id="ARBA00023277"/>
    </source>
</evidence>
<gene>
    <name evidence="10" type="ORF">NVI5450_0513</name>
</gene>
<keyword evidence="6" id="KW-0862">Zinc</keyword>
<keyword evidence="4" id="KW-0547">Nucleotide-binding</keyword>
<comment type="catalytic activity">
    <reaction evidence="9">
        <text>N-acetyl-D-glucosamine + ATP = N-acetyl-D-glucosamine 6-phosphate + ADP + H(+)</text>
        <dbReference type="Rhea" id="RHEA:17417"/>
        <dbReference type="ChEBI" id="CHEBI:15378"/>
        <dbReference type="ChEBI" id="CHEBI:30616"/>
        <dbReference type="ChEBI" id="CHEBI:57513"/>
        <dbReference type="ChEBI" id="CHEBI:456216"/>
        <dbReference type="ChEBI" id="CHEBI:506227"/>
        <dbReference type="EC" id="2.7.1.59"/>
    </reaction>
</comment>
<dbReference type="InterPro" id="IPR043129">
    <property type="entry name" value="ATPase_NBD"/>
</dbReference>
<organism evidence="10 11">
    <name type="scientific">Moritella viscosa</name>
    <dbReference type="NCBI Taxonomy" id="80854"/>
    <lineage>
        <taxon>Bacteria</taxon>
        <taxon>Pseudomonadati</taxon>
        <taxon>Pseudomonadota</taxon>
        <taxon>Gammaproteobacteria</taxon>
        <taxon>Alteromonadales</taxon>
        <taxon>Moritellaceae</taxon>
        <taxon>Moritella</taxon>
    </lineage>
</organism>
<evidence type="ECO:0000256" key="6">
    <source>
        <dbReference type="ARBA" id="ARBA00022833"/>
    </source>
</evidence>
<dbReference type="PANTHER" id="PTHR18964:SF162">
    <property type="entry name" value="N-ACETYL-D-GLUCOSAMINE KINASE"/>
    <property type="match status" value="1"/>
</dbReference>
<keyword evidence="5" id="KW-0418">Kinase</keyword>
<keyword evidence="8" id="KW-0119">Carbohydrate metabolism</keyword>
<accession>A0A090IDT7</accession>
<protein>
    <recommendedName>
        <fullName evidence="1">N-acetylglucosamine kinase</fullName>
        <ecNumber evidence="1">2.7.1.59</ecNumber>
    </recommendedName>
</protein>
<dbReference type="InterPro" id="IPR049874">
    <property type="entry name" value="ROK_cs"/>
</dbReference>
<evidence type="ECO:0000256" key="9">
    <source>
        <dbReference type="ARBA" id="ARBA00049065"/>
    </source>
</evidence>
<evidence type="ECO:0000256" key="7">
    <source>
        <dbReference type="ARBA" id="ARBA00022840"/>
    </source>
</evidence>
<evidence type="ECO:0000313" key="10">
    <source>
        <dbReference type="EMBL" id="SGY85400.1"/>
    </source>
</evidence>
<dbReference type="SUPFAM" id="SSF53067">
    <property type="entry name" value="Actin-like ATPase domain"/>
    <property type="match status" value="1"/>
</dbReference>
<dbReference type="OrthoDB" id="9810372at2"/>
<evidence type="ECO:0000256" key="5">
    <source>
        <dbReference type="ARBA" id="ARBA00022777"/>
    </source>
</evidence>